<accession>A0A0A9YM99</accession>
<evidence type="ECO:0000313" key="1">
    <source>
        <dbReference type="EMBL" id="JAG30625.1"/>
    </source>
</evidence>
<gene>
    <name evidence="1" type="primary">S3_1</name>
    <name evidence="1" type="ORF">CM83_21994</name>
</gene>
<proteinExistence type="predicted"/>
<dbReference type="EMBL" id="GBHO01012979">
    <property type="protein sequence ID" value="JAG30625.1"/>
    <property type="molecule type" value="Transcribed_RNA"/>
</dbReference>
<reference evidence="1" key="1">
    <citation type="journal article" date="2014" name="PLoS ONE">
        <title>Transcriptome-Based Identification of ABC Transporters in the Western Tarnished Plant Bug Lygus hesperus.</title>
        <authorList>
            <person name="Hull J.J."/>
            <person name="Chaney K."/>
            <person name="Geib S.M."/>
            <person name="Fabrick J.A."/>
            <person name="Brent C.S."/>
            <person name="Walsh D."/>
            <person name="Lavine L.C."/>
        </authorList>
    </citation>
    <scope>NUCLEOTIDE SEQUENCE</scope>
</reference>
<name>A0A0A9YM99_LYGHE</name>
<dbReference type="AlphaFoldDB" id="A0A0A9YM99"/>
<protein>
    <submittedName>
        <fullName evidence="1">Core protein VP3</fullName>
    </submittedName>
</protein>
<organism evidence="1">
    <name type="scientific">Lygus hesperus</name>
    <name type="common">Western plant bug</name>
    <dbReference type="NCBI Taxonomy" id="30085"/>
    <lineage>
        <taxon>Eukaryota</taxon>
        <taxon>Metazoa</taxon>
        <taxon>Ecdysozoa</taxon>
        <taxon>Arthropoda</taxon>
        <taxon>Hexapoda</taxon>
        <taxon>Insecta</taxon>
        <taxon>Pterygota</taxon>
        <taxon>Neoptera</taxon>
        <taxon>Paraneoptera</taxon>
        <taxon>Hemiptera</taxon>
        <taxon>Heteroptera</taxon>
        <taxon>Panheteroptera</taxon>
        <taxon>Cimicomorpha</taxon>
        <taxon>Miridae</taxon>
        <taxon>Mirini</taxon>
        <taxon>Lygus</taxon>
    </lineage>
</organism>
<reference evidence="1" key="2">
    <citation type="submission" date="2014-07" db="EMBL/GenBank/DDBJ databases">
        <authorList>
            <person name="Hull J."/>
        </authorList>
    </citation>
    <scope>NUCLEOTIDE SEQUENCE</scope>
</reference>
<sequence>MMLRMMGNMGGVCTRPRCSIIVSSMNILPCLMVQHKITMTWYRKGKRIEQVALIMTPSRKITTTMTTMTEAATLKRVLLIYEVVFILFPCTKTTKSTPST</sequence>